<dbReference type="AlphaFoldDB" id="A0A6N2VKI7"/>
<evidence type="ECO:0000256" key="11">
    <source>
        <dbReference type="ARBA" id="ARBA00038218"/>
    </source>
</evidence>
<keyword evidence="5" id="KW-0762">Sugar transport</keyword>
<evidence type="ECO:0000256" key="9">
    <source>
        <dbReference type="ARBA" id="ARBA00023136"/>
    </source>
</evidence>
<dbReference type="EMBL" id="CACRSQ010000007">
    <property type="protein sequence ID" value="VYT30678.1"/>
    <property type="molecule type" value="Genomic_DNA"/>
</dbReference>
<evidence type="ECO:0000256" key="7">
    <source>
        <dbReference type="ARBA" id="ARBA00022692"/>
    </source>
</evidence>
<comment type="subcellular location">
    <subcellularLocation>
        <location evidence="1">Cell membrane</location>
        <topology evidence="1">Multi-pass membrane protein</topology>
    </subcellularLocation>
</comment>
<keyword evidence="3" id="KW-0813">Transport</keyword>
<keyword evidence="6" id="KW-0598">Phosphotransferase system</keyword>
<protein>
    <recommendedName>
        <fullName evidence="12">Ascorbate-specific PTS system EIIC component</fullName>
    </recommendedName>
    <alternativeName>
        <fullName evidence="13">Ascorbate-specific permease IIC component UlaA</fullName>
    </alternativeName>
</protein>
<evidence type="ECO:0000313" key="14">
    <source>
        <dbReference type="EMBL" id="VYT30678.1"/>
    </source>
</evidence>
<gene>
    <name evidence="14" type="primary">ulaA_3</name>
    <name evidence="14" type="ORF">ACLFYP115_02593</name>
</gene>
<evidence type="ECO:0000256" key="6">
    <source>
        <dbReference type="ARBA" id="ARBA00022683"/>
    </source>
</evidence>
<comment type="similarity">
    <text evidence="11">Belongs to the UlaA family.</text>
</comment>
<comment type="subunit">
    <text evidence="2">Homodimer.</text>
</comment>
<keyword evidence="8" id="KW-1133">Transmembrane helix</keyword>
<dbReference type="InterPro" id="IPR004703">
    <property type="entry name" value="PTS_sugar-sp_permease"/>
</dbReference>
<dbReference type="PANTHER" id="PTHR33843">
    <property type="entry name" value="ASCORBATE-SPECIFIC PTS SYSTEM EIIC COMPONENT"/>
    <property type="match status" value="1"/>
</dbReference>
<dbReference type="GO" id="GO:0005886">
    <property type="term" value="C:plasma membrane"/>
    <property type="evidence" value="ECO:0007669"/>
    <property type="project" value="UniProtKB-SubCell"/>
</dbReference>
<dbReference type="InterPro" id="IPR051562">
    <property type="entry name" value="Ascorbate-PTS_EIIC"/>
</dbReference>
<evidence type="ECO:0000256" key="10">
    <source>
        <dbReference type="ARBA" id="ARBA00037387"/>
    </source>
</evidence>
<keyword evidence="4" id="KW-1003">Cell membrane</keyword>
<evidence type="ECO:0000256" key="2">
    <source>
        <dbReference type="ARBA" id="ARBA00011738"/>
    </source>
</evidence>
<reference evidence="14" key="1">
    <citation type="submission" date="2019-11" db="EMBL/GenBank/DDBJ databases">
        <authorList>
            <person name="Feng L."/>
        </authorList>
    </citation>
    <scope>NUCLEOTIDE SEQUENCE</scope>
    <source>
        <strain evidence="14">AcaccaeLFYP115</strain>
    </source>
</reference>
<accession>A0A6N2VKI7</accession>
<dbReference type="GeneID" id="69469746"/>
<dbReference type="PANTHER" id="PTHR33843:SF4">
    <property type="entry name" value="ASCORBATE-SPECIFIC PTS SYSTEM EIIC COMPONENT"/>
    <property type="match status" value="1"/>
</dbReference>
<comment type="function">
    <text evidence="10">The phosphoenolpyruvate-dependent sugar phosphotransferase system (sugar PTS), a major carbohydrate active transport system, catalyzes the phosphorylation of incoming sugar substrates concomitantly with their translocation across the cell membrane. The enzyme II UlaABC PTS system is involved in ascorbate transport.</text>
</comment>
<proteinExistence type="inferred from homology"/>
<dbReference type="GO" id="GO:0009401">
    <property type="term" value="P:phosphoenolpyruvate-dependent sugar phosphotransferase system"/>
    <property type="evidence" value="ECO:0007669"/>
    <property type="project" value="UniProtKB-KW"/>
</dbReference>
<evidence type="ECO:0000256" key="4">
    <source>
        <dbReference type="ARBA" id="ARBA00022475"/>
    </source>
</evidence>
<evidence type="ECO:0000256" key="13">
    <source>
        <dbReference type="ARBA" id="ARBA00042859"/>
    </source>
</evidence>
<dbReference type="Pfam" id="PF03611">
    <property type="entry name" value="EIIC-GAT"/>
    <property type="match status" value="1"/>
</dbReference>
<dbReference type="NCBIfam" id="NF006920">
    <property type="entry name" value="PRK09410.1-2"/>
    <property type="match status" value="1"/>
</dbReference>
<evidence type="ECO:0000256" key="1">
    <source>
        <dbReference type="ARBA" id="ARBA00004651"/>
    </source>
</evidence>
<keyword evidence="7" id="KW-0812">Transmembrane</keyword>
<evidence type="ECO:0000256" key="12">
    <source>
        <dbReference type="ARBA" id="ARBA00039702"/>
    </source>
</evidence>
<evidence type="ECO:0000256" key="5">
    <source>
        <dbReference type="ARBA" id="ARBA00022597"/>
    </source>
</evidence>
<evidence type="ECO:0000256" key="3">
    <source>
        <dbReference type="ARBA" id="ARBA00022448"/>
    </source>
</evidence>
<dbReference type="NCBIfam" id="NF009553">
    <property type="entry name" value="PRK12997.1-5"/>
    <property type="match status" value="1"/>
</dbReference>
<evidence type="ECO:0000256" key="8">
    <source>
        <dbReference type="ARBA" id="ARBA00022989"/>
    </source>
</evidence>
<sequence>MLKMLRDLVLEPSIVVGGIVFLGLVLQRKSLETTVKGTLKSVIGFMVIRIGGNIITESVEPFGRMFQYGFHVSGVILSVEGAAGIAVGRFGMEISVVMLLGMAVNLILARITRFRYVFVTGHQTLFMAGMIVVCMKGAGISGWIFYAIGALALGILMVFSPAILQKYTRQICKNDSVALGHFGGSAYFLAAWLGGIYGENSKSTEEMRLPKKLAFLRDSSVTVSITMIVMYVVVALACGSEFVEQNLSEGKDYLVYAIVQGLTFAVGFTVVITGVRWFINEIVPAVKGIADNWIPNAKPAVDSPVVFPYAPNALIVGFISSFLGGLLSLGIMIACNLTVILPGVVPHFFCGATAGVYGNSTGGRRGAILGGFLNGVLISFLPVIFLPYLGELANASVTFPDADMGFAGAFLGDWLNRIGSYGTLTILIGIVIIMILIPEMMDDMEENQDEWFSFDTDEILKESKMANKK</sequence>
<keyword evidence="9" id="KW-0472">Membrane</keyword>
<name>A0A6N2VKI7_9FIRM</name>
<dbReference type="RefSeq" id="WP_006567455.1">
    <property type="nucleotide sequence ID" value="NZ_BAABRZ010000002.1"/>
</dbReference>
<organism evidence="14">
    <name type="scientific">Anaerostipes caccae</name>
    <dbReference type="NCBI Taxonomy" id="105841"/>
    <lineage>
        <taxon>Bacteria</taxon>
        <taxon>Bacillati</taxon>
        <taxon>Bacillota</taxon>
        <taxon>Clostridia</taxon>
        <taxon>Lachnospirales</taxon>
        <taxon>Lachnospiraceae</taxon>
        <taxon>Anaerostipes</taxon>
    </lineage>
</organism>